<reference evidence="2 3" key="1">
    <citation type="submission" date="2012-05" db="EMBL/GenBank/DDBJ databases">
        <authorList>
            <person name="Harkins D.M."/>
            <person name="Madupu R."/>
            <person name="Durkin A.S."/>
            <person name="Torralba M."/>
            <person name="Methe B."/>
            <person name="Sutton G.G."/>
            <person name="Nelson K.E."/>
        </authorList>
    </citation>
    <scope>NUCLEOTIDE SEQUENCE [LARGE SCALE GENOMIC DNA]</scope>
    <source>
        <strain evidence="2 3">F0489</strain>
    </source>
</reference>
<dbReference type="eggNOG" id="COG0507">
    <property type="taxonomic scope" value="Bacteria"/>
</dbReference>
<keyword evidence="3" id="KW-1185">Reference proteome</keyword>
<evidence type="ECO:0000313" key="3">
    <source>
        <dbReference type="Proteomes" id="UP000002941"/>
    </source>
</evidence>
<feature type="region of interest" description="Disordered" evidence="1">
    <location>
        <begin position="192"/>
        <end position="244"/>
    </location>
</feature>
<feature type="non-terminal residue" evidence="2">
    <location>
        <position position="1"/>
    </location>
</feature>
<comment type="caution">
    <text evidence="2">The sequence shown here is derived from an EMBL/GenBank/DDBJ whole genome shotgun (WGS) entry which is preliminary data.</text>
</comment>
<sequence length="414" mass="43311">LAAEALRLAPPDENAGPAGPADPDALAAAACAVLRRRRVMIKTVSDPWQAGSHPIRTAAGLLDARTGSVLDIAVLLAGVLERLGVAATLLLTPTTVLVGYRRREQDGSAPISPQEAVDLIQRGVMGMIDPDLAVSASAATLHGLPAPARSAALAALPDMLLAVPVDAARAGGAAPQPMLERNEDDVVRELDASDGSTASGDEPPAASETGEPLDGDASAIAPEPPEAPEGSEAPESPPAAEALPAPPAVAEWKRNLLDLSRRNPLISRTARDTVRLWVPPDLISRFEDLVNAGDLVTLCPDPYGAENRASAGAEERAAQLDEQRKVYVNLSGKECARRLQTMASSARTILAETGANNLYVTIGTLTWRLDGQRVCSPLILIPVNLEQEDDTYGIVLDEAGASTPNHSLLTRFKA</sequence>
<organism evidence="2 3">
    <name type="scientific">Actinomyces massiliensis F0489</name>
    <dbReference type="NCBI Taxonomy" id="1125718"/>
    <lineage>
        <taxon>Bacteria</taxon>
        <taxon>Bacillati</taxon>
        <taxon>Actinomycetota</taxon>
        <taxon>Actinomycetes</taxon>
        <taxon>Actinomycetales</taxon>
        <taxon>Actinomycetaceae</taxon>
        <taxon>Actinomyces</taxon>
    </lineage>
</organism>
<dbReference type="Pfam" id="PF13195">
    <property type="entry name" value="DUF4011"/>
    <property type="match status" value="1"/>
</dbReference>
<gene>
    <name evidence="2" type="ORF">HMPREF1318_3102</name>
</gene>
<dbReference type="RefSeq" id="WP_008731392.1">
    <property type="nucleotide sequence ID" value="NZ_AKFT01000106.1"/>
</dbReference>
<dbReference type="InterPro" id="IPR025103">
    <property type="entry name" value="DUF4011"/>
</dbReference>
<dbReference type="Proteomes" id="UP000002941">
    <property type="component" value="Unassembled WGS sequence"/>
</dbReference>
<evidence type="ECO:0000313" key="2">
    <source>
        <dbReference type="EMBL" id="EJF44651.1"/>
    </source>
</evidence>
<dbReference type="EMBL" id="AKFT01000106">
    <property type="protein sequence ID" value="EJF44651.1"/>
    <property type="molecule type" value="Genomic_DNA"/>
</dbReference>
<evidence type="ECO:0000256" key="1">
    <source>
        <dbReference type="SAM" id="MobiDB-lite"/>
    </source>
</evidence>
<dbReference type="AlphaFoldDB" id="J0X7P0"/>
<protein>
    <submittedName>
        <fullName evidence="2">PF13195 family protein</fullName>
    </submittedName>
</protein>
<feature type="compositionally biased region" description="Low complexity" evidence="1">
    <location>
        <begin position="228"/>
        <end position="243"/>
    </location>
</feature>
<accession>J0X7P0</accession>
<dbReference type="OrthoDB" id="9757917at2"/>
<proteinExistence type="predicted"/>
<name>J0X7P0_9ACTO</name>
<feature type="non-terminal residue" evidence="2">
    <location>
        <position position="414"/>
    </location>
</feature>